<comment type="subunit">
    <text evidence="2 5">Homodimer.</text>
</comment>
<dbReference type="RefSeq" id="WP_126822931.1">
    <property type="nucleotide sequence ID" value="NZ_JBHLWU010000001.1"/>
</dbReference>
<dbReference type="Gene3D" id="3.40.50.720">
    <property type="entry name" value="NAD(P)-binding Rossmann-like Domain"/>
    <property type="match status" value="1"/>
</dbReference>
<dbReference type="InterPro" id="IPR008927">
    <property type="entry name" value="6-PGluconate_DH-like_C_sf"/>
</dbReference>
<dbReference type="PANTHER" id="PTHR11811">
    <property type="entry name" value="6-PHOSPHOGLUCONATE DEHYDROGENASE"/>
    <property type="match status" value="1"/>
</dbReference>
<dbReference type="InterPro" id="IPR006113">
    <property type="entry name" value="6PGDH_Gnd/GntZ"/>
</dbReference>
<keyword evidence="5 9" id="KW-0570">Pentose shunt</keyword>
<evidence type="ECO:0000256" key="1">
    <source>
        <dbReference type="ARBA" id="ARBA00008419"/>
    </source>
</evidence>
<dbReference type="GO" id="GO:0004616">
    <property type="term" value="F:phosphogluconate dehydrogenase (decarboxylating) activity"/>
    <property type="evidence" value="ECO:0007669"/>
    <property type="project" value="UniProtKB-EC"/>
</dbReference>
<comment type="pathway">
    <text evidence="5 9">Carbohydrate degradation; pentose phosphate pathway; D-ribulose 5-phosphate from D-glucose 6-phosphate (oxidative stage): step 3/3.</text>
</comment>
<feature type="binding site" evidence="7">
    <location>
        <position position="453"/>
    </location>
    <ligand>
        <name>substrate</name>
        <note>ligand shared between dimeric partners</note>
    </ligand>
</feature>
<dbReference type="EMBL" id="NGJZ01000001">
    <property type="protein sequence ID" value="RSU08383.1"/>
    <property type="molecule type" value="Genomic_DNA"/>
</dbReference>
<evidence type="ECO:0000256" key="5">
    <source>
        <dbReference type="PIRNR" id="PIRNR000109"/>
    </source>
</evidence>
<dbReference type="PROSITE" id="PS00461">
    <property type="entry name" value="6PGD"/>
    <property type="match status" value="1"/>
</dbReference>
<keyword evidence="3 5" id="KW-0560">Oxidoreductase</keyword>
<dbReference type="FunFam" id="1.20.5.320:FF:000001">
    <property type="entry name" value="6-phosphogluconate dehydrogenase, decarboxylating"/>
    <property type="match status" value="1"/>
</dbReference>
<keyword evidence="5 9" id="KW-0521">NADP</keyword>
<dbReference type="NCBIfam" id="TIGR00873">
    <property type="entry name" value="gnd"/>
    <property type="match status" value="1"/>
</dbReference>
<dbReference type="Pfam" id="PF00393">
    <property type="entry name" value="6PGD"/>
    <property type="match status" value="1"/>
</dbReference>
<dbReference type="SUPFAM" id="SSF48179">
    <property type="entry name" value="6-phosphogluconate dehydrogenase C-terminal domain-like"/>
    <property type="match status" value="1"/>
</dbReference>
<dbReference type="SMART" id="SM01350">
    <property type="entry name" value="6PGD"/>
    <property type="match status" value="1"/>
</dbReference>
<dbReference type="FunFam" id="1.10.1040.10:FF:000002">
    <property type="entry name" value="6-phosphogluconate dehydrogenase, decarboxylating"/>
    <property type="match status" value="1"/>
</dbReference>
<dbReference type="AlphaFoldDB" id="A0A430AK47"/>
<feature type="binding site" evidence="7">
    <location>
        <position position="447"/>
    </location>
    <ligand>
        <name>substrate</name>
        <note>ligand shared between dimeric partners</note>
    </ligand>
</feature>
<dbReference type="InterPro" id="IPR006184">
    <property type="entry name" value="6PGdom_BS"/>
</dbReference>
<gene>
    <name evidence="11" type="ORF">CBF30_03855</name>
</gene>
<evidence type="ECO:0000259" key="10">
    <source>
        <dbReference type="SMART" id="SM01350"/>
    </source>
</evidence>
<evidence type="ECO:0000256" key="7">
    <source>
        <dbReference type="PIRSR" id="PIRSR000109-2"/>
    </source>
</evidence>
<feature type="binding site" evidence="8">
    <location>
        <begin position="74"/>
        <end position="76"/>
    </location>
    <ligand>
        <name>NADP(+)</name>
        <dbReference type="ChEBI" id="CHEBI:58349"/>
    </ligand>
</feature>
<feature type="binding site" description="in other chain" evidence="7">
    <location>
        <position position="102"/>
    </location>
    <ligand>
        <name>substrate</name>
        <note>ligand shared between dimeric partners</note>
    </ligand>
</feature>
<feature type="active site" description="Proton acceptor" evidence="6">
    <location>
        <position position="183"/>
    </location>
</feature>
<dbReference type="PIRSF" id="PIRSF000109">
    <property type="entry name" value="6PGD"/>
    <property type="match status" value="1"/>
</dbReference>
<evidence type="ECO:0000313" key="12">
    <source>
        <dbReference type="Proteomes" id="UP000288669"/>
    </source>
</evidence>
<feature type="binding site" description="in other chain" evidence="7">
    <location>
        <begin position="186"/>
        <end position="187"/>
    </location>
    <ligand>
        <name>substrate</name>
        <note>ligand shared between dimeric partners</note>
    </ligand>
</feature>
<proteinExistence type="inferred from homology"/>
<protein>
    <recommendedName>
        <fullName evidence="5 9">6-phosphogluconate dehydrogenase, decarboxylating</fullName>
        <ecNumber evidence="5 9">1.1.1.44</ecNumber>
    </recommendedName>
</protein>
<organism evidence="11 12">
    <name type="scientific">Vagococcus entomophilus</name>
    <dbReference type="NCBI Taxonomy" id="1160095"/>
    <lineage>
        <taxon>Bacteria</taxon>
        <taxon>Bacillati</taxon>
        <taxon>Bacillota</taxon>
        <taxon>Bacilli</taxon>
        <taxon>Lactobacillales</taxon>
        <taxon>Enterococcaceae</taxon>
        <taxon>Vagococcus</taxon>
    </lineage>
</organism>
<feature type="binding site" description="in other chain" evidence="7">
    <location>
        <begin position="128"/>
        <end position="130"/>
    </location>
    <ligand>
        <name>substrate</name>
        <note>ligand shared between dimeric partners</note>
    </ligand>
</feature>
<dbReference type="InterPro" id="IPR036291">
    <property type="entry name" value="NAD(P)-bd_dom_sf"/>
</dbReference>
<dbReference type="Pfam" id="PF03446">
    <property type="entry name" value="NAD_binding_2"/>
    <property type="match status" value="1"/>
</dbReference>
<feature type="binding site" evidence="8">
    <location>
        <begin position="10"/>
        <end position="15"/>
    </location>
    <ligand>
        <name>NADP(+)</name>
        <dbReference type="ChEBI" id="CHEBI:58349"/>
    </ligand>
</feature>
<evidence type="ECO:0000256" key="4">
    <source>
        <dbReference type="ARBA" id="ARBA00023064"/>
    </source>
</evidence>
<evidence type="ECO:0000256" key="8">
    <source>
        <dbReference type="PIRSR" id="PIRSR000109-3"/>
    </source>
</evidence>
<comment type="catalytic activity">
    <reaction evidence="5 9">
        <text>6-phospho-D-gluconate + NADP(+) = D-ribulose 5-phosphate + CO2 + NADPH</text>
        <dbReference type="Rhea" id="RHEA:10116"/>
        <dbReference type="ChEBI" id="CHEBI:16526"/>
        <dbReference type="ChEBI" id="CHEBI:57783"/>
        <dbReference type="ChEBI" id="CHEBI:58121"/>
        <dbReference type="ChEBI" id="CHEBI:58349"/>
        <dbReference type="ChEBI" id="CHEBI:58759"/>
        <dbReference type="EC" id="1.1.1.44"/>
    </reaction>
</comment>
<keyword evidence="12" id="KW-1185">Reference proteome</keyword>
<dbReference type="InterPro" id="IPR006114">
    <property type="entry name" value="6PGDH_C"/>
</dbReference>
<accession>A0A430AK47</accession>
<dbReference type="InterPro" id="IPR006183">
    <property type="entry name" value="Pgluconate_DH"/>
</dbReference>
<dbReference type="PRINTS" id="PR00076">
    <property type="entry name" value="6PGDHDRGNASE"/>
</dbReference>
<comment type="caution">
    <text evidence="11">The sequence shown here is derived from an EMBL/GenBank/DDBJ whole genome shotgun (WGS) entry which is preliminary data.</text>
</comment>
<dbReference type="GO" id="GO:0006098">
    <property type="term" value="P:pentose-phosphate shunt"/>
    <property type="evidence" value="ECO:0007669"/>
    <property type="project" value="UniProtKB-UniPathway"/>
</dbReference>
<feature type="binding site" description="in other chain" evidence="7">
    <location>
        <position position="261"/>
    </location>
    <ligand>
        <name>substrate</name>
        <note>ligand shared between dimeric partners</note>
    </ligand>
</feature>
<dbReference type="Proteomes" id="UP000288669">
    <property type="component" value="Unassembled WGS sequence"/>
</dbReference>
<dbReference type="UniPathway" id="UPA00115">
    <property type="reaction ID" value="UER00410"/>
</dbReference>
<dbReference type="Gene3D" id="1.10.1040.10">
    <property type="entry name" value="N-(1-d-carboxylethyl)-l-norvaline Dehydrogenase, domain 2"/>
    <property type="match status" value="1"/>
</dbReference>
<feature type="binding site" description="in other chain" evidence="7">
    <location>
        <position position="288"/>
    </location>
    <ligand>
        <name>substrate</name>
        <note>ligand shared between dimeric partners</note>
    </ligand>
</feature>
<evidence type="ECO:0000256" key="2">
    <source>
        <dbReference type="ARBA" id="ARBA00011738"/>
    </source>
</evidence>
<dbReference type="NCBIfam" id="NF006765">
    <property type="entry name" value="PRK09287.1"/>
    <property type="match status" value="1"/>
</dbReference>
<name>A0A430AK47_9ENTE</name>
<feature type="binding site" evidence="8">
    <location>
        <position position="102"/>
    </location>
    <ligand>
        <name>NADP(+)</name>
        <dbReference type="ChEBI" id="CHEBI:58349"/>
    </ligand>
</feature>
<dbReference type="OrthoDB" id="9804542at2"/>
<dbReference type="SUPFAM" id="SSF51735">
    <property type="entry name" value="NAD(P)-binding Rossmann-fold domains"/>
    <property type="match status" value="1"/>
</dbReference>
<sequence length="472" mass="52614">MSKQQIGVVGMAVMGKNLALNIESRGYTVSIFNRTGAKTEEVVAEHPDKNLVPTYTIEEFVESLEKPRRILMMVKAGEATDKTIQGLLPHLDIDDILIDGGNTFFKDTIRRNQELANSGINFIGTGVSGGEEGALNGPAIMPGGQKKAYDLVAPILKEIAAKAEDGEPCVTYIGENGAGHYVKMVHNGIEYGDMQLIAEAYDLLSRVLGLSVDETAEIFKEWNNGELDSYLVEITADILTRKDELTGKPIVDVIMDAAGNKGTGKWTSQSALDLGVPLPLITESVFARYISALKDERVAASKVLPMPDAYSFEGDKKEFIEKIREALYFSKIMSYAQGFAQMRTASEEYRWDLNYGEIAKIFRAGCIIRAQFLQKITDAYDRNPDLKNLLLDEYFIDITKRYQKSVRDVVATAVQAGIPVPTFSSAIAYFDSYRSENLPANMIQAQRDYFGAHTYERKDRKGTFHYNWYSEI</sequence>
<dbReference type="FunFam" id="3.40.50.720:FF:000007">
    <property type="entry name" value="6-phosphogluconate dehydrogenase, decarboxylating"/>
    <property type="match status" value="1"/>
</dbReference>
<evidence type="ECO:0000256" key="9">
    <source>
        <dbReference type="RuleBase" id="RU000485"/>
    </source>
</evidence>
<evidence type="ECO:0000256" key="3">
    <source>
        <dbReference type="ARBA" id="ARBA00023002"/>
    </source>
</evidence>
<dbReference type="InterPro" id="IPR006115">
    <property type="entry name" value="6PGDH_NADP-bd"/>
</dbReference>
<feature type="active site" description="Proton donor" evidence="6">
    <location>
        <position position="190"/>
    </location>
</feature>
<dbReference type="GO" id="GO:0050661">
    <property type="term" value="F:NADP binding"/>
    <property type="evidence" value="ECO:0007669"/>
    <property type="project" value="InterPro"/>
</dbReference>
<feature type="binding site" evidence="8">
    <location>
        <begin position="33"/>
        <end position="35"/>
    </location>
    <ligand>
        <name>NADP(+)</name>
        <dbReference type="ChEBI" id="CHEBI:58349"/>
    </ligand>
</feature>
<dbReference type="InterPro" id="IPR013328">
    <property type="entry name" value="6PGD_dom2"/>
</dbReference>
<comment type="similarity">
    <text evidence="1 5 9">Belongs to the 6-phosphogluconate dehydrogenase family.</text>
</comment>
<evidence type="ECO:0000313" key="11">
    <source>
        <dbReference type="EMBL" id="RSU08383.1"/>
    </source>
</evidence>
<evidence type="ECO:0000256" key="6">
    <source>
        <dbReference type="PIRSR" id="PIRSR000109-1"/>
    </source>
</evidence>
<dbReference type="EC" id="1.1.1.44" evidence="5 9"/>
<dbReference type="GO" id="GO:0019521">
    <property type="term" value="P:D-gluconate metabolic process"/>
    <property type="evidence" value="ECO:0007669"/>
    <property type="project" value="UniProtKB-KW"/>
</dbReference>
<dbReference type="Gene3D" id="1.20.5.320">
    <property type="entry name" value="6-Phosphogluconate Dehydrogenase, domain 3"/>
    <property type="match status" value="1"/>
</dbReference>
<comment type="function">
    <text evidence="5">Catalyzes the oxidative decarboxylation of 6-phosphogluconate to ribulose 5-phosphate and CO(2), with concomitant reduction of NADP to NADPH.</text>
</comment>
<reference evidence="11 12" key="1">
    <citation type="submission" date="2017-05" db="EMBL/GenBank/DDBJ databases">
        <title>Vagococcus spp. assemblies.</title>
        <authorList>
            <person name="Gulvik C.A."/>
        </authorList>
    </citation>
    <scope>NUCLEOTIDE SEQUENCE [LARGE SCALE GENOMIC DNA]</scope>
    <source>
        <strain evidence="11 12">DSM 24756</strain>
    </source>
</reference>
<feature type="domain" description="6-phosphogluconate dehydrogenase C-terminal" evidence="10">
    <location>
        <begin position="179"/>
        <end position="469"/>
    </location>
</feature>
<feature type="binding site" description="in other chain" evidence="7">
    <location>
        <position position="191"/>
    </location>
    <ligand>
        <name>substrate</name>
        <note>ligand shared between dimeric partners</note>
    </ligand>
</feature>
<keyword evidence="4 9" id="KW-0311">Gluconate utilization</keyword>